<dbReference type="PANTHER" id="PTHR46807">
    <property type="entry name" value="TRANSCRIPTION FACTOR PIF3"/>
    <property type="match status" value="1"/>
</dbReference>
<evidence type="ECO:0000313" key="9">
    <source>
        <dbReference type="Proteomes" id="UP000652761"/>
    </source>
</evidence>
<protein>
    <recommendedName>
        <fullName evidence="7">BHLH domain-containing protein</fullName>
    </recommendedName>
</protein>
<dbReference type="CDD" id="cd11445">
    <property type="entry name" value="bHLH_AtPIF_like"/>
    <property type="match status" value="1"/>
</dbReference>
<dbReference type="InterPro" id="IPR044273">
    <property type="entry name" value="PIF3-like"/>
</dbReference>
<dbReference type="AlphaFoldDB" id="A0A843WFP3"/>
<reference evidence="8" key="1">
    <citation type="submission" date="2017-07" db="EMBL/GenBank/DDBJ databases">
        <title>Taro Niue Genome Assembly and Annotation.</title>
        <authorList>
            <person name="Atibalentja N."/>
            <person name="Keating K."/>
            <person name="Fields C.J."/>
        </authorList>
    </citation>
    <scope>NUCLEOTIDE SEQUENCE</scope>
    <source>
        <strain evidence="8">Niue_2</strain>
        <tissue evidence="8">Leaf</tissue>
    </source>
</reference>
<evidence type="ECO:0000256" key="2">
    <source>
        <dbReference type="ARBA" id="ARBA00005510"/>
    </source>
</evidence>
<gene>
    <name evidence="8" type="ORF">Taro_041966</name>
</gene>
<keyword evidence="9" id="KW-1185">Reference proteome</keyword>
<comment type="caution">
    <text evidence="8">The sequence shown here is derived from an EMBL/GenBank/DDBJ whole genome shotgun (WGS) entry which is preliminary data.</text>
</comment>
<feature type="region of interest" description="Disordered" evidence="6">
    <location>
        <begin position="251"/>
        <end position="345"/>
    </location>
</feature>
<dbReference type="InterPro" id="IPR036638">
    <property type="entry name" value="HLH_DNA-bd_sf"/>
</dbReference>
<name>A0A843WFP3_COLES</name>
<keyword evidence="5" id="KW-0539">Nucleus</keyword>
<accession>A0A843WFP3</accession>
<dbReference type="Gene3D" id="4.10.280.10">
    <property type="entry name" value="Helix-loop-helix DNA-binding domain"/>
    <property type="match status" value="1"/>
</dbReference>
<dbReference type="FunFam" id="4.10.280.10:FF:000004">
    <property type="entry name" value="Basic helix-loop-helix transcription factor"/>
    <property type="match status" value="1"/>
</dbReference>
<feature type="compositionally biased region" description="Basic and acidic residues" evidence="6">
    <location>
        <begin position="203"/>
        <end position="214"/>
    </location>
</feature>
<feature type="compositionally biased region" description="Polar residues" evidence="6">
    <location>
        <begin position="218"/>
        <end position="232"/>
    </location>
</feature>
<feature type="region of interest" description="Disordered" evidence="6">
    <location>
        <begin position="516"/>
        <end position="540"/>
    </location>
</feature>
<evidence type="ECO:0000256" key="3">
    <source>
        <dbReference type="ARBA" id="ARBA00023015"/>
    </source>
</evidence>
<feature type="domain" description="BHLH" evidence="7">
    <location>
        <begin position="341"/>
        <end position="390"/>
    </location>
</feature>
<feature type="compositionally biased region" description="Polar residues" evidence="6">
    <location>
        <begin position="275"/>
        <end position="300"/>
    </location>
</feature>
<feature type="compositionally biased region" description="Polar residues" evidence="6">
    <location>
        <begin position="527"/>
        <end position="540"/>
    </location>
</feature>
<dbReference type="GO" id="GO:0003700">
    <property type="term" value="F:DNA-binding transcription factor activity"/>
    <property type="evidence" value="ECO:0007669"/>
    <property type="project" value="InterPro"/>
</dbReference>
<dbReference type="Pfam" id="PF00010">
    <property type="entry name" value="HLH"/>
    <property type="match status" value="1"/>
</dbReference>
<dbReference type="EMBL" id="NMUH01004292">
    <property type="protein sequence ID" value="MQM09102.1"/>
    <property type="molecule type" value="Genomic_DNA"/>
</dbReference>
<dbReference type="Proteomes" id="UP000652761">
    <property type="component" value="Unassembled WGS sequence"/>
</dbReference>
<evidence type="ECO:0000259" key="7">
    <source>
        <dbReference type="PROSITE" id="PS50888"/>
    </source>
</evidence>
<proteinExistence type="inferred from homology"/>
<dbReference type="SMART" id="SM00353">
    <property type="entry name" value="HLH"/>
    <property type="match status" value="1"/>
</dbReference>
<feature type="region of interest" description="Disordered" evidence="6">
    <location>
        <begin position="203"/>
        <end position="232"/>
    </location>
</feature>
<evidence type="ECO:0000313" key="8">
    <source>
        <dbReference type="EMBL" id="MQM09102.1"/>
    </source>
</evidence>
<dbReference type="PROSITE" id="PS50888">
    <property type="entry name" value="BHLH"/>
    <property type="match status" value="1"/>
</dbReference>
<dbReference type="GO" id="GO:0005634">
    <property type="term" value="C:nucleus"/>
    <property type="evidence" value="ECO:0007669"/>
    <property type="project" value="UniProtKB-SubCell"/>
</dbReference>
<keyword evidence="3" id="KW-0805">Transcription regulation</keyword>
<dbReference type="SUPFAM" id="SSF47459">
    <property type="entry name" value="HLH, helix-loop-helix DNA-binding domain"/>
    <property type="match status" value="1"/>
</dbReference>
<sequence>MNHCVPDWSMEDDYGPVHSVLPPANQQRKSARPDHELIELLWQNGHVVMHSQTNRKIAAQVDDIKQCQKPETMLKCGGTLNDSTRMLDEEENTSWLHYPLDDSLDKEFCPEFYALPPEYPTIEKIKDDAMDGERFGKYGMTGENHMEYIFKQSSGLCFEENVEPPKSQVLTSFPRTTGAGDLMNFPHFSRPLKQDLAPIHAYPEEKNLGDKNHGETGGSPSSMTKEDSTCASNQVQGEFNMNRCNAVRVSSEKVVKKDAQTGFTNDRNHTDTHETTVTSSSGGLDSSFGRTGQKCVSTKSHNYKRKGRDTDESELQSEEAGYESMEGNRATLGSSSARRTRAAEVHNLAERRRRDRINEKMKALQELIPHCNKSDKASMLDEAIEYLKSLQLQLQMMWMGSSMAAMMFPGMQQYMSHMGMGMGMGHGPMPPIRGSIHLPRVPLVGQPMPSNPALNQASPRPPSFVSPVNFQRQMQGSSLPEPFGQYLGRLGFHPMQPSPQAINLYGSMMLQQKQMALAASGGATSDVAASSENAQNAKTG</sequence>
<organism evidence="8 9">
    <name type="scientific">Colocasia esculenta</name>
    <name type="common">Wild taro</name>
    <name type="synonym">Arum esculentum</name>
    <dbReference type="NCBI Taxonomy" id="4460"/>
    <lineage>
        <taxon>Eukaryota</taxon>
        <taxon>Viridiplantae</taxon>
        <taxon>Streptophyta</taxon>
        <taxon>Embryophyta</taxon>
        <taxon>Tracheophyta</taxon>
        <taxon>Spermatophyta</taxon>
        <taxon>Magnoliopsida</taxon>
        <taxon>Liliopsida</taxon>
        <taxon>Araceae</taxon>
        <taxon>Aroideae</taxon>
        <taxon>Colocasieae</taxon>
        <taxon>Colocasia</taxon>
    </lineage>
</organism>
<dbReference type="PANTHER" id="PTHR46807:SF7">
    <property type="entry name" value="BHLH DOMAIN-CONTAINING PROTEIN"/>
    <property type="match status" value="1"/>
</dbReference>
<comment type="subcellular location">
    <subcellularLocation>
        <location evidence="1">Nucleus</location>
    </subcellularLocation>
</comment>
<dbReference type="OrthoDB" id="690068at2759"/>
<evidence type="ECO:0000256" key="5">
    <source>
        <dbReference type="ARBA" id="ARBA00023242"/>
    </source>
</evidence>
<feature type="compositionally biased region" description="Acidic residues" evidence="6">
    <location>
        <begin position="311"/>
        <end position="321"/>
    </location>
</feature>
<evidence type="ECO:0000256" key="4">
    <source>
        <dbReference type="ARBA" id="ARBA00023163"/>
    </source>
</evidence>
<evidence type="ECO:0000256" key="6">
    <source>
        <dbReference type="SAM" id="MobiDB-lite"/>
    </source>
</evidence>
<comment type="similarity">
    <text evidence="2">Belongs to the bHLH protein family.</text>
</comment>
<dbReference type="InterPro" id="IPR047265">
    <property type="entry name" value="PIF1-like_bHLH"/>
</dbReference>
<evidence type="ECO:0000256" key="1">
    <source>
        <dbReference type="ARBA" id="ARBA00004123"/>
    </source>
</evidence>
<dbReference type="InterPro" id="IPR011598">
    <property type="entry name" value="bHLH_dom"/>
</dbReference>
<dbReference type="GO" id="GO:0046983">
    <property type="term" value="F:protein dimerization activity"/>
    <property type="evidence" value="ECO:0007669"/>
    <property type="project" value="InterPro"/>
</dbReference>
<keyword evidence="4" id="KW-0804">Transcription</keyword>